<keyword evidence="3" id="KW-0732">Signal</keyword>
<dbReference type="Gene3D" id="2.60.40.10">
    <property type="entry name" value="Immunoglobulins"/>
    <property type="match status" value="4"/>
</dbReference>
<evidence type="ECO:0000256" key="3">
    <source>
        <dbReference type="SAM" id="SignalP"/>
    </source>
</evidence>
<evidence type="ECO:0000313" key="5">
    <source>
        <dbReference type="Proteomes" id="UP001596203"/>
    </source>
</evidence>
<feature type="region of interest" description="Disordered" evidence="1">
    <location>
        <begin position="378"/>
        <end position="406"/>
    </location>
</feature>
<dbReference type="InterPro" id="IPR013783">
    <property type="entry name" value="Ig-like_fold"/>
</dbReference>
<sequence>MKTLRPIVILSLLLTILLGTARPAAAATITFTSDPPPSPATIQQRYPTHTFTATGDETIRFALASGTLPPGMTLSAAGVFSGVPTVLGSYSFTVRATGAPSGDFADQSVTVEVFAPVITFTSELPAARVVGSEPYPVHFFYATGGSGPYDFSIASGDPPPFLTLSGSGMLSGTPARAGTFTFVVRATDRFGFFAEQTVTIEVVAPVLVPTFVPPSPWYIGGTYSGYRIEASGASGPFMVRVLSGDVPPGMTVGPAGDILGGPEEPGTYTFVVRITDGSGGFHVDQSITIVAVLPNAVITSGEPPRGKVDESYSFTFTATGDRKFRFSVSDGDLPEGLTLRTDGLLSGTPEEAGSFTFTVTAAGDVTSDTQEVTLVVDPLTSPSPTPTPTPTATPTPTPTATTAPPSDLAVTGSDLGASVLLALVLIGAGGILVVLGRVRRSRSELDA</sequence>
<name>A0ABW1KLQ4_9ACTN</name>
<dbReference type="InterPro" id="IPR015919">
    <property type="entry name" value="Cadherin-like_sf"/>
</dbReference>
<dbReference type="Proteomes" id="UP001596203">
    <property type="component" value="Unassembled WGS sequence"/>
</dbReference>
<evidence type="ECO:0000256" key="2">
    <source>
        <dbReference type="SAM" id="Phobius"/>
    </source>
</evidence>
<feature type="chain" id="PRO_5046950576" evidence="3">
    <location>
        <begin position="27"/>
        <end position="447"/>
    </location>
</feature>
<dbReference type="EMBL" id="JBHSPR010000053">
    <property type="protein sequence ID" value="MFC6021768.1"/>
    <property type="molecule type" value="Genomic_DNA"/>
</dbReference>
<dbReference type="Pfam" id="PF05345">
    <property type="entry name" value="He_PIG"/>
    <property type="match status" value="4"/>
</dbReference>
<dbReference type="PANTHER" id="PTHR37494">
    <property type="entry name" value="HEMAGGLUTININ"/>
    <property type="match status" value="1"/>
</dbReference>
<feature type="compositionally biased region" description="Pro residues" evidence="1">
    <location>
        <begin position="381"/>
        <end position="397"/>
    </location>
</feature>
<keyword evidence="5" id="KW-1185">Reference proteome</keyword>
<accession>A0ABW1KLQ4</accession>
<comment type="caution">
    <text evidence="4">The sequence shown here is derived from an EMBL/GenBank/DDBJ whole genome shotgun (WGS) entry which is preliminary data.</text>
</comment>
<feature type="transmembrane region" description="Helical" evidence="2">
    <location>
        <begin position="415"/>
        <end position="435"/>
    </location>
</feature>
<dbReference type="RefSeq" id="WP_377430401.1">
    <property type="nucleotide sequence ID" value="NZ_JBHSPR010000053.1"/>
</dbReference>
<dbReference type="PANTHER" id="PTHR37494:SF1">
    <property type="entry name" value="STAPHYLOCOCCUS AUREUS SURFACE PROTEIN A"/>
    <property type="match status" value="1"/>
</dbReference>
<proteinExistence type="predicted"/>
<organism evidence="4 5">
    <name type="scientific">Plantactinospora solaniradicis</name>
    <dbReference type="NCBI Taxonomy" id="1723736"/>
    <lineage>
        <taxon>Bacteria</taxon>
        <taxon>Bacillati</taxon>
        <taxon>Actinomycetota</taxon>
        <taxon>Actinomycetes</taxon>
        <taxon>Micromonosporales</taxon>
        <taxon>Micromonosporaceae</taxon>
        <taxon>Plantactinospora</taxon>
    </lineage>
</organism>
<gene>
    <name evidence="4" type="ORF">ACFP2T_37090</name>
</gene>
<dbReference type="SUPFAM" id="SSF49313">
    <property type="entry name" value="Cadherin-like"/>
    <property type="match status" value="3"/>
</dbReference>
<evidence type="ECO:0000256" key="1">
    <source>
        <dbReference type="SAM" id="MobiDB-lite"/>
    </source>
</evidence>
<keyword evidence="2" id="KW-0472">Membrane</keyword>
<reference evidence="5" key="1">
    <citation type="journal article" date="2019" name="Int. J. Syst. Evol. Microbiol.">
        <title>The Global Catalogue of Microorganisms (GCM) 10K type strain sequencing project: providing services to taxonomists for standard genome sequencing and annotation.</title>
        <authorList>
            <consortium name="The Broad Institute Genomics Platform"/>
            <consortium name="The Broad Institute Genome Sequencing Center for Infectious Disease"/>
            <person name="Wu L."/>
            <person name="Ma J."/>
        </authorList>
    </citation>
    <scope>NUCLEOTIDE SEQUENCE [LARGE SCALE GENOMIC DNA]</scope>
    <source>
        <strain evidence="5">ZS-35-S2</strain>
    </source>
</reference>
<keyword evidence="2" id="KW-0812">Transmembrane</keyword>
<keyword evidence="2" id="KW-1133">Transmembrane helix</keyword>
<feature type="signal peptide" evidence="3">
    <location>
        <begin position="1"/>
        <end position="26"/>
    </location>
</feature>
<protein>
    <submittedName>
        <fullName evidence="4">Ig domain-containing protein</fullName>
    </submittedName>
</protein>
<evidence type="ECO:0000313" key="4">
    <source>
        <dbReference type="EMBL" id="MFC6021768.1"/>
    </source>
</evidence>